<dbReference type="InterPro" id="IPR004013">
    <property type="entry name" value="PHP_dom"/>
</dbReference>
<evidence type="ECO:0000259" key="1">
    <source>
        <dbReference type="SMART" id="SM00481"/>
    </source>
</evidence>
<dbReference type="EMBL" id="VSSQ01003295">
    <property type="protein sequence ID" value="MPM20030.1"/>
    <property type="molecule type" value="Genomic_DNA"/>
</dbReference>
<dbReference type="Gene3D" id="3.20.20.140">
    <property type="entry name" value="Metal-dependent hydrolases"/>
    <property type="match status" value="1"/>
</dbReference>
<name>A0A644XUY9_9ZZZZ</name>
<dbReference type="AlphaFoldDB" id="A0A644XUY9"/>
<organism evidence="2">
    <name type="scientific">bioreactor metagenome</name>
    <dbReference type="NCBI Taxonomy" id="1076179"/>
    <lineage>
        <taxon>unclassified sequences</taxon>
        <taxon>metagenomes</taxon>
        <taxon>ecological metagenomes</taxon>
    </lineage>
</organism>
<dbReference type="GO" id="GO:0004534">
    <property type="term" value="F:5'-3' RNA exonuclease activity"/>
    <property type="evidence" value="ECO:0007669"/>
    <property type="project" value="TreeGrafter"/>
</dbReference>
<sequence>MIDLSLLRSLNASTTEERLQALKSGVQRTKFIPADARLVNNHVHTTYSFSPYSPSAAVYAARAEGLSACGIVDHDSIGGAREFLKAAEITGIAATVGIEARVSFAETPFFNRKLNNPDQTGNGYMVLHAVPHENIERVQAFFAPVREKRNARNRRMIQRINELYADDGVSLDFDRDVLPLSQAADGGSVTERHLMLALARRLIALGKAKLPEGTSERETMLAEYDLVGALKKDCIPKVFIPATDECPSLSEFVRFSEEVGGILAYAYLGDVTGSVTGDKNAQTFEDGYLDELFEFLTCSGVHAVTYMPTRNMQAQLERLRALCEQYGMLQISGEDINSPRQSFVIQKMREPQFSNLIDTTWRLIRHENGERE</sequence>
<dbReference type="InterPro" id="IPR003141">
    <property type="entry name" value="Pol/His_phosphatase_N"/>
</dbReference>
<dbReference type="PANTHER" id="PTHR42924:SF3">
    <property type="entry name" value="POLYMERASE_HISTIDINOL PHOSPHATASE N-TERMINAL DOMAIN-CONTAINING PROTEIN"/>
    <property type="match status" value="1"/>
</dbReference>
<gene>
    <name evidence="2" type="ORF">SDC9_66457</name>
</gene>
<proteinExistence type="predicted"/>
<dbReference type="PANTHER" id="PTHR42924">
    <property type="entry name" value="EXONUCLEASE"/>
    <property type="match status" value="1"/>
</dbReference>
<dbReference type="InterPro" id="IPR052018">
    <property type="entry name" value="PHP_domain"/>
</dbReference>
<evidence type="ECO:0000313" key="2">
    <source>
        <dbReference type="EMBL" id="MPM20030.1"/>
    </source>
</evidence>
<dbReference type="InterPro" id="IPR016195">
    <property type="entry name" value="Pol/histidinol_Pase-like"/>
</dbReference>
<dbReference type="SMART" id="SM00481">
    <property type="entry name" value="POLIIIAc"/>
    <property type="match status" value="1"/>
</dbReference>
<dbReference type="Pfam" id="PF02811">
    <property type="entry name" value="PHP"/>
    <property type="match status" value="1"/>
</dbReference>
<dbReference type="CDD" id="cd07432">
    <property type="entry name" value="PHP_HisPPase"/>
    <property type="match status" value="1"/>
</dbReference>
<reference evidence="2" key="1">
    <citation type="submission" date="2019-08" db="EMBL/GenBank/DDBJ databases">
        <authorList>
            <person name="Kucharzyk K."/>
            <person name="Murdoch R.W."/>
            <person name="Higgins S."/>
            <person name="Loffler F."/>
        </authorList>
    </citation>
    <scope>NUCLEOTIDE SEQUENCE</scope>
</reference>
<accession>A0A644XUY9</accession>
<dbReference type="Gene3D" id="1.10.150.650">
    <property type="match status" value="1"/>
</dbReference>
<dbReference type="SUPFAM" id="SSF89550">
    <property type="entry name" value="PHP domain-like"/>
    <property type="match status" value="1"/>
</dbReference>
<dbReference type="GO" id="GO:0035312">
    <property type="term" value="F:5'-3' DNA exonuclease activity"/>
    <property type="evidence" value="ECO:0007669"/>
    <property type="project" value="TreeGrafter"/>
</dbReference>
<feature type="domain" description="Polymerase/histidinol phosphatase N-terminal" evidence="1">
    <location>
        <begin position="39"/>
        <end position="104"/>
    </location>
</feature>
<comment type="caution">
    <text evidence="2">The sequence shown here is derived from an EMBL/GenBank/DDBJ whole genome shotgun (WGS) entry which is preliminary data.</text>
</comment>
<protein>
    <recommendedName>
        <fullName evidence="1">Polymerase/histidinol phosphatase N-terminal domain-containing protein</fullName>
    </recommendedName>
</protein>